<reference evidence="10 11" key="1">
    <citation type="submission" date="2018-12" db="EMBL/GenBank/DDBJ databases">
        <title>The Draft Genome Sequence of the Soil Bacterium Pedobacter tournemirensis R1.</title>
        <authorList>
            <person name="He J."/>
        </authorList>
    </citation>
    <scope>NUCLEOTIDE SEQUENCE [LARGE SCALE GENOMIC DNA]</scope>
    <source>
        <strain evidence="10 11">R1</strain>
    </source>
</reference>
<dbReference type="RefSeq" id="WP_128769449.1">
    <property type="nucleotide sequence ID" value="NZ_RXOC01000006.1"/>
</dbReference>
<evidence type="ECO:0000313" key="11">
    <source>
        <dbReference type="Proteomes" id="UP000290848"/>
    </source>
</evidence>
<dbReference type="InterPro" id="IPR003838">
    <property type="entry name" value="ABC3_permease_C"/>
</dbReference>
<evidence type="ECO:0000313" key="10">
    <source>
        <dbReference type="EMBL" id="RXF69747.1"/>
    </source>
</evidence>
<evidence type="ECO:0000259" key="8">
    <source>
        <dbReference type="Pfam" id="PF02687"/>
    </source>
</evidence>
<feature type="transmembrane region" description="Helical" evidence="7">
    <location>
        <begin position="381"/>
        <end position="403"/>
    </location>
</feature>
<dbReference type="PANTHER" id="PTHR30572:SF4">
    <property type="entry name" value="ABC TRANSPORTER PERMEASE YTRF"/>
    <property type="match status" value="1"/>
</dbReference>
<feature type="domain" description="MacB-like periplasmic core" evidence="9">
    <location>
        <begin position="21"/>
        <end position="242"/>
    </location>
</feature>
<evidence type="ECO:0000256" key="7">
    <source>
        <dbReference type="SAM" id="Phobius"/>
    </source>
</evidence>
<feature type="transmembrane region" description="Helical" evidence="7">
    <location>
        <begin position="666"/>
        <end position="690"/>
    </location>
</feature>
<proteinExistence type="inferred from homology"/>
<comment type="subcellular location">
    <subcellularLocation>
        <location evidence="1">Cell membrane</location>
        <topology evidence="1">Multi-pass membrane protein</topology>
    </subcellularLocation>
</comment>
<keyword evidence="5 7" id="KW-0472">Membrane</keyword>
<feature type="domain" description="ABC3 transporter permease C-terminal" evidence="8">
    <location>
        <begin position="290"/>
        <end position="407"/>
    </location>
</feature>
<dbReference type="PANTHER" id="PTHR30572">
    <property type="entry name" value="MEMBRANE COMPONENT OF TRANSPORTER-RELATED"/>
    <property type="match status" value="1"/>
</dbReference>
<keyword evidence="3 7" id="KW-0812">Transmembrane</keyword>
<dbReference type="InterPro" id="IPR025857">
    <property type="entry name" value="MacB_PCD"/>
</dbReference>
<evidence type="ECO:0000256" key="1">
    <source>
        <dbReference type="ARBA" id="ARBA00004651"/>
    </source>
</evidence>
<comment type="caution">
    <text evidence="10">The sequence shown here is derived from an EMBL/GenBank/DDBJ whole genome shotgun (WGS) entry which is preliminary data.</text>
</comment>
<organism evidence="10 11">
    <name type="scientific">Arcticibacter tournemirensis</name>
    <dbReference type="NCBI Taxonomy" id="699437"/>
    <lineage>
        <taxon>Bacteria</taxon>
        <taxon>Pseudomonadati</taxon>
        <taxon>Bacteroidota</taxon>
        <taxon>Sphingobacteriia</taxon>
        <taxon>Sphingobacteriales</taxon>
        <taxon>Sphingobacteriaceae</taxon>
        <taxon>Arcticibacter</taxon>
    </lineage>
</organism>
<evidence type="ECO:0000256" key="3">
    <source>
        <dbReference type="ARBA" id="ARBA00022692"/>
    </source>
</evidence>
<feature type="transmembrane region" description="Helical" evidence="7">
    <location>
        <begin position="710"/>
        <end position="730"/>
    </location>
</feature>
<dbReference type="Pfam" id="PF02687">
    <property type="entry name" value="FtsX"/>
    <property type="match status" value="2"/>
</dbReference>
<accession>A0A4Q0M996</accession>
<feature type="domain" description="MacB-like periplasmic core" evidence="9">
    <location>
        <begin position="430"/>
        <end position="614"/>
    </location>
</feature>
<feature type="transmembrane region" description="Helical" evidence="7">
    <location>
        <begin position="340"/>
        <end position="361"/>
    </location>
</feature>
<evidence type="ECO:0000256" key="5">
    <source>
        <dbReference type="ARBA" id="ARBA00023136"/>
    </source>
</evidence>
<dbReference type="Proteomes" id="UP000290848">
    <property type="component" value="Unassembled WGS sequence"/>
</dbReference>
<dbReference type="AlphaFoldDB" id="A0A4Q0M996"/>
<feature type="transmembrane region" description="Helical" evidence="7">
    <location>
        <begin position="285"/>
        <end position="306"/>
    </location>
</feature>
<keyword evidence="2" id="KW-1003">Cell membrane</keyword>
<dbReference type="GO" id="GO:0022857">
    <property type="term" value="F:transmembrane transporter activity"/>
    <property type="evidence" value="ECO:0007669"/>
    <property type="project" value="TreeGrafter"/>
</dbReference>
<comment type="similarity">
    <text evidence="6">Belongs to the ABC-4 integral membrane protein family.</text>
</comment>
<gene>
    <name evidence="10" type="ORF">EKH83_10875</name>
</gene>
<keyword evidence="4 7" id="KW-1133">Transmembrane helix</keyword>
<protein>
    <submittedName>
        <fullName evidence="10">ABC transporter permease</fullName>
    </submittedName>
</protein>
<evidence type="ECO:0000256" key="6">
    <source>
        <dbReference type="ARBA" id="ARBA00038076"/>
    </source>
</evidence>
<name>A0A4Q0M996_9SPHI</name>
<feature type="transmembrane region" description="Helical" evidence="7">
    <location>
        <begin position="750"/>
        <end position="770"/>
    </location>
</feature>
<evidence type="ECO:0000256" key="2">
    <source>
        <dbReference type="ARBA" id="ARBA00022475"/>
    </source>
</evidence>
<dbReference type="EMBL" id="RXOC01000006">
    <property type="protein sequence ID" value="RXF69747.1"/>
    <property type="molecule type" value="Genomic_DNA"/>
</dbReference>
<evidence type="ECO:0000256" key="4">
    <source>
        <dbReference type="ARBA" id="ARBA00022989"/>
    </source>
</evidence>
<feature type="domain" description="ABC3 transporter permease C-terminal" evidence="8">
    <location>
        <begin position="669"/>
        <end position="778"/>
    </location>
</feature>
<dbReference type="InterPro" id="IPR050250">
    <property type="entry name" value="Macrolide_Exporter_MacB"/>
</dbReference>
<feature type="transmembrane region" description="Helical" evidence="7">
    <location>
        <begin position="21"/>
        <end position="42"/>
    </location>
</feature>
<feature type="transmembrane region" description="Helical" evidence="7">
    <location>
        <begin position="428"/>
        <end position="447"/>
    </location>
</feature>
<sequence length="789" mass="87526">MFFIHYIKVAGRILFRNKLISGINLLSLSAGIAAVLLIALYIQSENQYDTFHKKGDRIFRAGFTFWEQGKVYDRGIPDFSPLFGPDAKAELSGIEDFCRMAGSGERYIGYGDRSFKIEGMHYADSSFFNLFSFRLLEGHPSSALKAPNTIVLGKTTAVKLFGDIQKAVGKTVLLNGKKDFLVTGVIEDAPSNTDIRYTALLSFSTLSSDPDAFMSWRGGYRYTTYLLLNKPENAAALEKELPAFMWRHINKSDASDGSKTEASLQPLKDIHLKFNYNSETLSRNLTIFSSVAILILIIACVNYINFSTAQSFTRIKEIGIRRVLGADKNHLSFRWLTESAITTCMAFGIALILILSLTPVFTRLTGKELSIAGELFNGKLLLIAGIVFIVISAGAGAYLSFYLRKVTIRSTLTGTSTSEKKGSTGKTLIVLQFIISIALITCTFIIYEQVSFIKSHPTGIDRENVFLVPLAGNNKQDDLTSRIKRDVLSLSLVKTASAVSEIPASGITMNGFLAEGQSQSMMIHQLDADEDLLKTFGLKLNSGDWFSKALRTKEDGYVINETLAKQLGWQNGVGKIIERDGPHRVIGVVKDFNFTSLHDRIEPLIITNKPWGGYQYLAVRYTSNPSLLIKQIKSIWEATSDLPFDYWFLDAEFDSMYKSEQQFTRLLIGFSILSIVLSLSGVFGLVSLSIQKRIKEIGIRKVLGASVADIVRLASSGFFALIALASLIAIPLSAYLVNKWLQDFAYRIELQWWMFGLAGAVVLLVTLLTISARVIKAALTNPVEVLRNE</sequence>
<dbReference type="GO" id="GO:0005886">
    <property type="term" value="C:plasma membrane"/>
    <property type="evidence" value="ECO:0007669"/>
    <property type="project" value="UniProtKB-SubCell"/>
</dbReference>
<dbReference type="Pfam" id="PF12704">
    <property type="entry name" value="MacB_PCD"/>
    <property type="match status" value="2"/>
</dbReference>
<evidence type="ECO:0000259" key="9">
    <source>
        <dbReference type="Pfam" id="PF12704"/>
    </source>
</evidence>